<gene>
    <name evidence="2" type="ORF">ACIA8P_26315</name>
</gene>
<evidence type="ECO:0000313" key="3">
    <source>
        <dbReference type="Proteomes" id="UP001612415"/>
    </source>
</evidence>
<feature type="domain" description="DUF7660" evidence="1">
    <location>
        <begin position="10"/>
        <end position="75"/>
    </location>
</feature>
<accession>A0ABW7Y6Y2</accession>
<reference evidence="2 3" key="1">
    <citation type="submission" date="2024-10" db="EMBL/GenBank/DDBJ databases">
        <title>The Natural Products Discovery Center: Release of the First 8490 Sequenced Strains for Exploring Actinobacteria Biosynthetic Diversity.</title>
        <authorList>
            <person name="Kalkreuter E."/>
            <person name="Kautsar S.A."/>
            <person name="Yang D."/>
            <person name="Bader C.D."/>
            <person name="Teijaro C.N."/>
            <person name="Fluegel L."/>
            <person name="Davis C.M."/>
            <person name="Simpson J.R."/>
            <person name="Lauterbach L."/>
            <person name="Steele A.D."/>
            <person name="Gui C."/>
            <person name="Meng S."/>
            <person name="Li G."/>
            <person name="Viehrig K."/>
            <person name="Ye F."/>
            <person name="Su P."/>
            <person name="Kiefer A.F."/>
            <person name="Nichols A."/>
            <person name="Cepeda A.J."/>
            <person name="Yan W."/>
            <person name="Fan B."/>
            <person name="Jiang Y."/>
            <person name="Adhikari A."/>
            <person name="Zheng C.-J."/>
            <person name="Schuster L."/>
            <person name="Cowan T.M."/>
            <person name="Smanski M.J."/>
            <person name="Chevrette M.G."/>
            <person name="De Carvalho L.P.S."/>
            <person name="Shen B."/>
        </authorList>
    </citation>
    <scope>NUCLEOTIDE SEQUENCE [LARGE SCALE GENOMIC DNA]</scope>
    <source>
        <strain evidence="2 3">NPDC051599</strain>
    </source>
</reference>
<dbReference type="Pfam" id="PF24693">
    <property type="entry name" value="DUF7660"/>
    <property type="match status" value="1"/>
</dbReference>
<proteinExistence type="predicted"/>
<dbReference type="EMBL" id="JBITDC010000010">
    <property type="protein sequence ID" value="MFI5678140.1"/>
    <property type="molecule type" value="Genomic_DNA"/>
</dbReference>
<name>A0ABW7Y6Y2_STRCE</name>
<evidence type="ECO:0000259" key="1">
    <source>
        <dbReference type="Pfam" id="PF24693"/>
    </source>
</evidence>
<protein>
    <recommendedName>
        <fullName evidence="1">DUF7660 domain-containing protein</fullName>
    </recommendedName>
</protein>
<organism evidence="2 3">
    <name type="scientific">Streptomyces cellulosae</name>
    <dbReference type="NCBI Taxonomy" id="1968"/>
    <lineage>
        <taxon>Bacteria</taxon>
        <taxon>Bacillati</taxon>
        <taxon>Actinomycetota</taxon>
        <taxon>Actinomycetes</taxon>
        <taxon>Kitasatosporales</taxon>
        <taxon>Streptomycetaceae</taxon>
        <taxon>Streptomyces</taxon>
    </lineage>
</organism>
<keyword evidence="3" id="KW-1185">Reference proteome</keyword>
<comment type="caution">
    <text evidence="2">The sequence shown here is derived from an EMBL/GenBank/DDBJ whole genome shotgun (WGS) entry which is preliminary data.</text>
</comment>
<evidence type="ECO:0000313" key="2">
    <source>
        <dbReference type="EMBL" id="MFI5678140.1"/>
    </source>
</evidence>
<dbReference type="InterPro" id="IPR056077">
    <property type="entry name" value="DUF7660"/>
</dbReference>
<dbReference type="RefSeq" id="WP_398658699.1">
    <property type="nucleotide sequence ID" value="NZ_JBITDC010000010.1"/>
</dbReference>
<sequence length="153" mass="16766">MTASPDHVSSREDLASFVRALHRSQAEKGESWENQGLPAFLEALAAWIDDADGWYSNAGSELPTNGDWRFFARALRQRPGPVPGPPQVRTVTAFQKPKLPKLRARQGIEVGTSPSGPAAVMDDDRMRYFNGTGWLAIFTGTETTIGRTVHVDA</sequence>
<dbReference type="Proteomes" id="UP001612415">
    <property type="component" value="Unassembled WGS sequence"/>
</dbReference>